<evidence type="ECO:0000259" key="8">
    <source>
        <dbReference type="PROSITE" id="PS50075"/>
    </source>
</evidence>
<evidence type="ECO:0000313" key="9">
    <source>
        <dbReference type="EMBL" id="SCW49961.1"/>
    </source>
</evidence>
<dbReference type="InterPro" id="IPR020845">
    <property type="entry name" value="AMP-binding_CS"/>
</dbReference>
<dbReference type="CDD" id="cd02142">
    <property type="entry name" value="McbC_SagB-like_oxidoreductase"/>
    <property type="match status" value="1"/>
</dbReference>
<feature type="domain" description="Carrier" evidence="8">
    <location>
        <begin position="589"/>
        <end position="664"/>
    </location>
</feature>
<organism evidence="9 10">
    <name type="scientific">Paenibacillus tianmuensis</name>
    <dbReference type="NCBI Taxonomy" id="624147"/>
    <lineage>
        <taxon>Bacteria</taxon>
        <taxon>Bacillati</taxon>
        <taxon>Bacillota</taxon>
        <taxon>Bacilli</taxon>
        <taxon>Bacillales</taxon>
        <taxon>Paenibacillaceae</taxon>
        <taxon>Paenibacillus</taxon>
    </lineage>
</organism>
<dbReference type="FunFam" id="3.30.300.30:FF:000010">
    <property type="entry name" value="Enterobactin synthetase component F"/>
    <property type="match status" value="1"/>
</dbReference>
<dbReference type="InterPro" id="IPR042099">
    <property type="entry name" value="ANL_N_sf"/>
</dbReference>
<dbReference type="Gene3D" id="1.10.1200.10">
    <property type="entry name" value="ACP-like"/>
    <property type="match status" value="2"/>
</dbReference>
<dbReference type="PANTHER" id="PTHR45527:SF10">
    <property type="entry name" value="PYOCHELIN SYNTHASE PCHF"/>
    <property type="match status" value="1"/>
</dbReference>
<evidence type="ECO:0000256" key="7">
    <source>
        <dbReference type="SAM" id="Phobius"/>
    </source>
</evidence>
<dbReference type="GO" id="GO:0044550">
    <property type="term" value="P:secondary metabolite biosynthetic process"/>
    <property type="evidence" value="ECO:0007669"/>
    <property type="project" value="TreeGrafter"/>
</dbReference>
<dbReference type="FunFam" id="3.30.559.30:FF:000006">
    <property type="entry name" value="Yersiniabactin polyketide/non-ribosomal peptide synthetase"/>
    <property type="match status" value="1"/>
</dbReference>
<dbReference type="InterPro" id="IPR000873">
    <property type="entry name" value="AMP-dep_synth/lig_dom"/>
</dbReference>
<feature type="domain" description="Carrier" evidence="8">
    <location>
        <begin position="1989"/>
        <end position="2064"/>
    </location>
</feature>
<dbReference type="GO" id="GO:0016874">
    <property type="term" value="F:ligase activity"/>
    <property type="evidence" value="ECO:0007669"/>
    <property type="project" value="UniProtKB-KW"/>
</dbReference>
<keyword evidence="3" id="KW-0596">Phosphopantetheine</keyword>
<evidence type="ECO:0000256" key="6">
    <source>
        <dbReference type="SAM" id="MobiDB-lite"/>
    </source>
</evidence>
<dbReference type="SUPFAM" id="SSF52777">
    <property type="entry name" value="CoA-dependent acyltransferases"/>
    <property type="match status" value="3"/>
</dbReference>
<keyword evidence="10" id="KW-1185">Reference proteome</keyword>
<evidence type="ECO:0000256" key="3">
    <source>
        <dbReference type="ARBA" id="ARBA00022450"/>
    </source>
</evidence>
<dbReference type="PANTHER" id="PTHR45527">
    <property type="entry name" value="NONRIBOSOMAL PEPTIDE SYNTHETASE"/>
    <property type="match status" value="1"/>
</dbReference>
<reference evidence="10" key="1">
    <citation type="submission" date="2016-10" db="EMBL/GenBank/DDBJ databases">
        <authorList>
            <person name="Varghese N."/>
            <person name="Submissions S."/>
        </authorList>
    </citation>
    <scope>NUCLEOTIDE SEQUENCE [LARGE SCALE GENOMIC DNA]</scope>
    <source>
        <strain evidence="10">CGMCC 1.8946</strain>
    </source>
</reference>
<dbReference type="GO" id="GO:0043041">
    <property type="term" value="P:amino acid activation for nonribosomal peptide biosynthetic process"/>
    <property type="evidence" value="ECO:0007669"/>
    <property type="project" value="TreeGrafter"/>
</dbReference>
<dbReference type="Pfam" id="PF00550">
    <property type="entry name" value="PP-binding"/>
    <property type="match status" value="2"/>
</dbReference>
<dbReference type="InterPro" id="IPR057737">
    <property type="entry name" value="Condensation_MtbB-like"/>
</dbReference>
<dbReference type="PROSITE" id="PS50075">
    <property type="entry name" value="CARRIER"/>
    <property type="match status" value="2"/>
</dbReference>
<dbReference type="Gene3D" id="3.30.300.30">
    <property type="match status" value="2"/>
</dbReference>
<protein>
    <submittedName>
        <fullName evidence="9">SagB-type dehydrogenase domain-containing protein</fullName>
    </submittedName>
</protein>
<name>A0A1G4QZZ0_9BACL</name>
<dbReference type="Pfam" id="PF00881">
    <property type="entry name" value="Nitroreductase"/>
    <property type="match status" value="1"/>
</dbReference>
<accession>A0A1G4QZZ0</accession>
<dbReference type="SUPFAM" id="SSF47336">
    <property type="entry name" value="ACP-like"/>
    <property type="match status" value="2"/>
</dbReference>
<dbReference type="InterPro" id="IPR036736">
    <property type="entry name" value="ACP-like_sf"/>
</dbReference>
<dbReference type="Gene3D" id="3.30.559.30">
    <property type="entry name" value="Nonribosomal peptide synthetase, condensation domain"/>
    <property type="match status" value="2"/>
</dbReference>
<dbReference type="SUPFAM" id="SSF56801">
    <property type="entry name" value="Acetyl-CoA synthetase-like"/>
    <property type="match status" value="2"/>
</dbReference>
<keyword evidence="5" id="KW-0436">Ligase</keyword>
<dbReference type="EMBL" id="FMTT01000010">
    <property type="protein sequence ID" value="SCW49961.1"/>
    <property type="molecule type" value="Genomic_DNA"/>
</dbReference>
<keyword evidence="7" id="KW-0812">Transmembrane</keyword>
<feature type="transmembrane region" description="Helical" evidence="7">
    <location>
        <begin position="77"/>
        <end position="100"/>
    </location>
</feature>
<evidence type="ECO:0000256" key="1">
    <source>
        <dbReference type="ARBA" id="ARBA00001957"/>
    </source>
</evidence>
<dbReference type="STRING" id="624147.SAMN04487970_101029"/>
<dbReference type="InterPro" id="IPR025110">
    <property type="entry name" value="AMP-bd_C"/>
</dbReference>
<dbReference type="Gene3D" id="3.30.559.10">
    <property type="entry name" value="Chloramphenicol acetyltransferase-like domain"/>
    <property type="match status" value="1"/>
</dbReference>
<gene>
    <name evidence="9" type="ORF">SAMN04487970_101029</name>
</gene>
<feature type="transmembrane region" description="Helical" evidence="7">
    <location>
        <begin position="215"/>
        <end position="237"/>
    </location>
</feature>
<dbReference type="Pfam" id="PF00668">
    <property type="entry name" value="Condensation"/>
    <property type="match status" value="1"/>
</dbReference>
<dbReference type="NCBIfam" id="TIGR03605">
    <property type="entry name" value="antibiot_sagB"/>
    <property type="match status" value="1"/>
</dbReference>
<dbReference type="InterPro" id="IPR020051">
    <property type="entry name" value="SagB-type_dehydrogenase"/>
</dbReference>
<dbReference type="InterPro" id="IPR009081">
    <property type="entry name" value="PP-bd_ACP"/>
</dbReference>
<proteinExistence type="predicted"/>
<dbReference type="Pfam" id="PF13193">
    <property type="entry name" value="AMP-binding_C"/>
    <property type="match status" value="1"/>
</dbReference>
<comment type="pathway">
    <text evidence="2">Siderophore biosynthesis.</text>
</comment>
<keyword evidence="7" id="KW-0472">Membrane</keyword>
<sequence>MNLQANLKGSLTLKDMLAELQDTRDQGVTLVNGEHDDAFISYAELYDQSLRALAFLQARGIKPGTEAIFQLADIREFVTMCWACFLGGIVPVVVSVAANYEQRMQLMRIWSQLDHPVLFTNRVTGNKIHDFFEKNAAEEIAREIRLQTVDVEDIDHSTSGQSAIYDSKPEDTVLLMFSSGSTGDPKAVILTQANLMINMRSVNERWRFDADNDCLLNWMPLTHVVGLLLHHLMAAYAQVKQILMPPSLFASDPLSVLKKADQYKASFIFLPNFAMNVLNEAMADKPFEGALDLSSVKIIVNAAEPISIDVCNRFLDHFAGYNLARNTIVPLFGMTESTTGITISEVGQEMKTVYIDRRRIEVGSEVILLDPADPHATGFVELGTTISCCTLRIGDENHHPLEEGKVGYVQIAGESLTQGYYKNEEATRAAISQDGWLTTGDLGFLHNGSLVITGRVKDVIFVNGRNYYPYDIERIAETAAGVEGRKILACGVKYDGNKKEGVGIFVHYEDEISGFIDIIKNIRRTVSEKMGLEVYDVVPIRTIPRNGPGKINRHKLGRMYNEGEFADELHQITLAFMRQHMELERPASDLESDTEKRLLRIWQDTIHSKAIDVTANYFEYEFNSLQMMKISGKIKSEFKVHMELGTLFECRTIRDLASVIDQQTGLEEENVYPSVQADTANKHEKFPLTDVQMAYLLGRNEGYELGGIATHAYIELKTSMDIPRLNRALHKLIRKHAMMRAVFADNQQQILEQVPEYVIEVEDLSHRKADEIQERLLAERDRMSHHVFSPEQWPLFEFKALKYSPDSHYLCIGLDMLIIDAASFENIANDLVQFYHNEELEAKESAFSFRDYVLAYRELKKSEMYENDKKYWLGKLSDFPAAPNLPAKADLFEIKKPCFKRVQRLIEPGSWERIKKEAQAHQVTPSSVLCTIFLEVLAVWSNQPRLAISLTHVNRFPFHEEVDALLGDFTSVIPVDADLRRADGFWNRVKTIQDTIMAGLEHRHYDGVEFIRELAKFNHYGNKAVLPVVFTSLLTNEIWGKWNQIGDIHYMIGQTSQVYLDYQVSQMDGQLLLNWDYVSNVLDDEMVQDMFHQYIDMLLSIGSPAGIDRSGLTALTARERPIIEQYNRTEEEIKPALLHQLFERQVEKSADHIAIIEGTYRMTYRELNERANRVARKLVELGVKSEDSIGVYAERRKESIVNIMGILKAGGVYVPIDPQYPRARMDYILEHSNCKFMLEPDFYSQHGLESYSGENLETGVSLEQLAYVIYTSGSTGTPKGVMVTHRAVVNTILDINRKFKVNEQDRILGISSLCFDLSVYDIFGALFSGAALVQIPDHRDTPHLLEVIRREKVTIWNSVPAIMDMLIQHKQDISSEEQEIGIPTTQRKEVKYFWSPVVVWDEEHHIDDDVQVDPELLTLFPGFYFFMQKGRFPEEICDRFTDIPKEKLTAFVQELIQSGVLVTSMNRPHDVFKAQEKLFDNPYDEDIRYNPESYERFKKEQLNRRFAGAAGETVYLEAGYPLSDAWENRSTHRRFNEKEIIPFAYLSQFLSVFKQRKSGGQIKYYYPSAGGLYPIDVFLYVKKNRVEHLKQGIYYYSPVDHSLRMVNEHCTIPNDAHAYINRGIFNSSAVSVYLVYNAEANMPQYGGSGYLYACLDTGIMVGAMVHAAEKLNLGTCSIGDMNFDSIKDYFKLGPNQLFIHAVEMGLKEHVDVKRPEYAAGETVRETAAAVTAASGNRHKERLSLRLVLLSGDWIPLRLPQNIKHHFAGAEVISLGGATEASIWSIYYPIAYEDPKWKSIPYGKPLANQKFYVLDQKGNPCHLGVTGELYIGGVGLAKGYRNDPEKTGKAFITHPVLGSLYRTGDYGRMKEDGLIEFLGRMDHQVKIRGHRIELGEIEHGLLKHPVVKGAAVVDVTETDGKTYLCAYIVSDQQMIAGELKEHILKELPDYMLPAYFIQVSAIPLTSNGKVDKKSLPKPDVSQTSHRDHVKPRNELEQQLFDLWKAVLNRDDFGVNDNFFEAGGDSMQLSHVYSKLNELYPKLLKVTDLFAHTSISAATEFLNKKLALRKKVEIGAVTFPPDYYADPGNAAESAPAFLFTLEPMMTKRLKGIAATRHLSLDELLAALYMYVIHQVTGENRVTIQAVLDRRNTACSVKVDFNRLARFDDLLRSLQERSHGDHYDIRDIRSVNMTKEQTSVVPAFVKKGLCASSIELHGFYDLILEMEEDEGQLNFTCEYNGTKLRADKAKALIQDYVRTVRAYMENN</sequence>
<dbReference type="InterPro" id="IPR029479">
    <property type="entry name" value="Nitroreductase"/>
</dbReference>
<dbReference type="InterPro" id="IPR023213">
    <property type="entry name" value="CAT-like_dom_sf"/>
</dbReference>
<evidence type="ECO:0000256" key="5">
    <source>
        <dbReference type="ARBA" id="ARBA00022598"/>
    </source>
</evidence>
<dbReference type="SUPFAM" id="SSF55469">
    <property type="entry name" value="FMN-dependent nitroreductase-like"/>
    <property type="match status" value="1"/>
</dbReference>
<dbReference type="InterPro" id="IPR000415">
    <property type="entry name" value="Nitroreductase-like"/>
</dbReference>
<dbReference type="FunFam" id="3.30.559.10:FF:000023">
    <property type="entry name" value="Non-ribosomal peptide synthetase"/>
    <property type="match status" value="1"/>
</dbReference>
<dbReference type="GO" id="GO:0005737">
    <property type="term" value="C:cytoplasm"/>
    <property type="evidence" value="ECO:0007669"/>
    <property type="project" value="TreeGrafter"/>
</dbReference>
<evidence type="ECO:0000256" key="4">
    <source>
        <dbReference type="ARBA" id="ARBA00022553"/>
    </source>
</evidence>
<evidence type="ECO:0000256" key="2">
    <source>
        <dbReference type="ARBA" id="ARBA00004924"/>
    </source>
</evidence>
<feature type="region of interest" description="Disordered" evidence="6">
    <location>
        <begin position="1967"/>
        <end position="1988"/>
    </location>
</feature>
<dbReference type="Pfam" id="PF00501">
    <property type="entry name" value="AMP-binding"/>
    <property type="match status" value="3"/>
</dbReference>
<evidence type="ECO:0000313" key="10">
    <source>
        <dbReference type="Proteomes" id="UP000198601"/>
    </source>
</evidence>
<keyword evidence="4" id="KW-0597">Phosphoprotein</keyword>
<dbReference type="InterPro" id="IPR001242">
    <property type="entry name" value="Condensation_dom"/>
</dbReference>
<keyword evidence="7" id="KW-1133">Transmembrane helix</keyword>
<comment type="cofactor">
    <cofactor evidence="1">
        <name>pantetheine 4'-phosphate</name>
        <dbReference type="ChEBI" id="CHEBI:47942"/>
    </cofactor>
</comment>
<dbReference type="Proteomes" id="UP000198601">
    <property type="component" value="Unassembled WGS sequence"/>
</dbReference>
<dbReference type="Gene3D" id="3.40.50.12780">
    <property type="entry name" value="N-terminal domain of ligase-like"/>
    <property type="match status" value="3"/>
</dbReference>
<dbReference type="GO" id="GO:0008610">
    <property type="term" value="P:lipid biosynthetic process"/>
    <property type="evidence" value="ECO:0007669"/>
    <property type="project" value="UniProtKB-ARBA"/>
</dbReference>
<dbReference type="FunFam" id="3.40.50.980:FF:000001">
    <property type="entry name" value="Non-ribosomal peptide synthetase"/>
    <property type="match status" value="1"/>
</dbReference>
<dbReference type="Gene3D" id="3.40.109.10">
    <property type="entry name" value="NADH Oxidase"/>
    <property type="match status" value="1"/>
</dbReference>
<dbReference type="PROSITE" id="PS00455">
    <property type="entry name" value="AMP_BINDING"/>
    <property type="match status" value="2"/>
</dbReference>
<dbReference type="InterPro" id="IPR045851">
    <property type="entry name" value="AMP-bd_C_sf"/>
</dbReference>
<dbReference type="GO" id="GO:0016491">
    <property type="term" value="F:oxidoreductase activity"/>
    <property type="evidence" value="ECO:0007669"/>
    <property type="project" value="InterPro"/>
</dbReference>
<dbReference type="CDD" id="cd19535">
    <property type="entry name" value="Cyc_NRPS"/>
    <property type="match status" value="1"/>
</dbReference>
<dbReference type="GO" id="GO:0031177">
    <property type="term" value="F:phosphopantetheine binding"/>
    <property type="evidence" value="ECO:0007669"/>
    <property type="project" value="TreeGrafter"/>
</dbReference>